<dbReference type="PROSITE" id="PS01122">
    <property type="entry name" value="CASPASE_CYS"/>
    <property type="match status" value="1"/>
</dbReference>
<dbReference type="GO" id="GO:0006915">
    <property type="term" value="P:apoptotic process"/>
    <property type="evidence" value="ECO:0007669"/>
    <property type="project" value="UniProtKB-KW"/>
</dbReference>
<evidence type="ECO:0000256" key="12">
    <source>
        <dbReference type="ARBA" id="ARBA00023242"/>
    </source>
</evidence>
<evidence type="ECO:0000256" key="8">
    <source>
        <dbReference type="ARBA" id="ARBA00022737"/>
    </source>
</evidence>
<accession>A0A8J9Z8X1</accession>
<dbReference type="InterPro" id="IPR002138">
    <property type="entry name" value="Pept_C14_p10"/>
</dbReference>
<dbReference type="SMART" id="SM00115">
    <property type="entry name" value="CASc"/>
    <property type="match status" value="1"/>
</dbReference>
<dbReference type="GO" id="GO:0006508">
    <property type="term" value="P:proteolysis"/>
    <property type="evidence" value="ECO:0007669"/>
    <property type="project" value="UniProtKB-KW"/>
</dbReference>
<evidence type="ECO:0000256" key="13">
    <source>
        <dbReference type="ARBA" id="ARBA00051626"/>
    </source>
</evidence>
<dbReference type="SMART" id="SM00031">
    <property type="entry name" value="DED"/>
    <property type="match status" value="2"/>
</dbReference>
<dbReference type="EMBL" id="OV696702">
    <property type="protein sequence ID" value="CAH1249207.1"/>
    <property type="molecule type" value="Genomic_DNA"/>
</dbReference>
<evidence type="ECO:0000256" key="4">
    <source>
        <dbReference type="ARBA" id="ARBA00022490"/>
    </source>
</evidence>
<feature type="domain" description="DED" evidence="18">
    <location>
        <begin position="33"/>
        <end position="111"/>
    </location>
</feature>
<evidence type="ECO:0000256" key="7">
    <source>
        <dbReference type="ARBA" id="ARBA00022703"/>
    </source>
</evidence>
<feature type="domain" description="Caspase family p20" evidence="20">
    <location>
        <begin position="358"/>
        <end position="490"/>
    </location>
</feature>
<dbReference type="InterPro" id="IPR029030">
    <property type="entry name" value="Caspase-like_dom_sf"/>
</dbReference>
<dbReference type="OrthoDB" id="6114029at2759"/>
<evidence type="ECO:0000256" key="15">
    <source>
        <dbReference type="ARBA" id="ARBA00068172"/>
    </source>
</evidence>
<organism evidence="21 22">
    <name type="scientific">Branchiostoma lanceolatum</name>
    <name type="common">Common lancelet</name>
    <name type="synonym">Amphioxus lanceolatum</name>
    <dbReference type="NCBI Taxonomy" id="7740"/>
    <lineage>
        <taxon>Eukaryota</taxon>
        <taxon>Metazoa</taxon>
        <taxon>Chordata</taxon>
        <taxon>Cephalochordata</taxon>
        <taxon>Leptocardii</taxon>
        <taxon>Amphioxiformes</taxon>
        <taxon>Branchiostomatidae</taxon>
        <taxon>Branchiostoma</taxon>
    </lineage>
</organism>
<evidence type="ECO:0000256" key="10">
    <source>
        <dbReference type="ARBA" id="ARBA00022807"/>
    </source>
</evidence>
<comment type="subcellular location">
    <subcellularLocation>
        <location evidence="2">Cytoplasm</location>
    </subcellularLocation>
    <subcellularLocation>
        <location evidence="1">Nucleus</location>
    </subcellularLocation>
</comment>
<keyword evidence="8" id="KW-0677">Repeat</keyword>
<dbReference type="CDD" id="cd08792">
    <property type="entry name" value="DED_Caspase_8_10_r1"/>
    <property type="match status" value="1"/>
</dbReference>
<evidence type="ECO:0000256" key="14">
    <source>
        <dbReference type="ARBA" id="ARBA00066479"/>
    </source>
</evidence>
<evidence type="ECO:0000313" key="21">
    <source>
        <dbReference type="EMBL" id="CAH1249207.1"/>
    </source>
</evidence>
<dbReference type="InterPro" id="IPR001309">
    <property type="entry name" value="Pept_C14_p20"/>
</dbReference>
<dbReference type="GO" id="GO:0051604">
    <property type="term" value="P:protein maturation"/>
    <property type="evidence" value="ECO:0007669"/>
    <property type="project" value="UniProtKB-ARBA"/>
</dbReference>
<dbReference type="PROSITE" id="PS50208">
    <property type="entry name" value="CASPASE_P20"/>
    <property type="match status" value="1"/>
</dbReference>
<keyword evidence="6" id="KW-0645">Protease</keyword>
<evidence type="ECO:0000256" key="17">
    <source>
        <dbReference type="SAM" id="MobiDB-lite"/>
    </source>
</evidence>
<dbReference type="FunFam" id="1.10.533.10:FF:000038">
    <property type="entry name" value="Caspase 10"/>
    <property type="match status" value="1"/>
</dbReference>
<evidence type="ECO:0000256" key="5">
    <source>
        <dbReference type="ARBA" id="ARBA00022553"/>
    </source>
</evidence>
<dbReference type="Proteomes" id="UP000838412">
    <property type="component" value="Chromosome 17"/>
</dbReference>
<keyword evidence="7" id="KW-0053">Apoptosis</keyword>
<feature type="domain" description="DED" evidence="18">
    <location>
        <begin position="129"/>
        <end position="207"/>
    </location>
</feature>
<dbReference type="PANTHER" id="PTHR48169:SF7">
    <property type="entry name" value="CASPASE 10"/>
    <property type="match status" value="1"/>
</dbReference>
<gene>
    <name evidence="21" type="primary">CASP10</name>
    <name evidence="21" type="ORF">BLAG_LOCUS10395</name>
</gene>
<keyword evidence="9" id="KW-0378">Hydrolase</keyword>
<dbReference type="InterPro" id="IPR015917">
    <property type="entry name" value="Pept_C14A"/>
</dbReference>
<evidence type="ECO:0000259" key="20">
    <source>
        <dbReference type="PROSITE" id="PS50208"/>
    </source>
</evidence>
<dbReference type="PROSITE" id="PS50207">
    <property type="entry name" value="CASPASE_P10"/>
    <property type="match status" value="1"/>
</dbReference>
<protein>
    <recommendedName>
        <fullName evidence="15">Caspase-8</fullName>
        <ecNumber evidence="14">3.4.22.61</ecNumber>
    </recommendedName>
</protein>
<dbReference type="SUPFAM" id="SSF47986">
    <property type="entry name" value="DEATH domain"/>
    <property type="match status" value="2"/>
</dbReference>
<dbReference type="FunFam" id="3.40.50.1460:FF:000008">
    <property type="entry name" value="caspase-8 isoform X1"/>
    <property type="match status" value="1"/>
</dbReference>
<dbReference type="CDD" id="cd00032">
    <property type="entry name" value="CASc"/>
    <property type="match status" value="1"/>
</dbReference>
<evidence type="ECO:0000259" key="18">
    <source>
        <dbReference type="PROSITE" id="PS50168"/>
    </source>
</evidence>
<keyword evidence="10" id="KW-0788">Thiol protease</keyword>
<dbReference type="SUPFAM" id="SSF52129">
    <property type="entry name" value="Caspase-like"/>
    <property type="match status" value="1"/>
</dbReference>
<evidence type="ECO:0000256" key="6">
    <source>
        <dbReference type="ARBA" id="ARBA00022670"/>
    </source>
</evidence>
<keyword evidence="11" id="KW-0865">Zymogen</keyword>
<evidence type="ECO:0000313" key="22">
    <source>
        <dbReference type="Proteomes" id="UP000838412"/>
    </source>
</evidence>
<reference evidence="21" key="1">
    <citation type="submission" date="2022-01" db="EMBL/GenBank/DDBJ databases">
        <authorList>
            <person name="Braso-Vives M."/>
        </authorList>
    </citation>
    <scope>NUCLEOTIDE SEQUENCE</scope>
</reference>
<evidence type="ECO:0000256" key="9">
    <source>
        <dbReference type="ARBA" id="ARBA00022801"/>
    </source>
</evidence>
<evidence type="ECO:0000256" key="11">
    <source>
        <dbReference type="ARBA" id="ARBA00023145"/>
    </source>
</evidence>
<keyword evidence="4" id="KW-0963">Cytoplasm</keyword>
<dbReference type="GO" id="GO:0005886">
    <property type="term" value="C:plasma membrane"/>
    <property type="evidence" value="ECO:0007669"/>
    <property type="project" value="UniProtKB-ARBA"/>
</dbReference>
<dbReference type="Pfam" id="PF01335">
    <property type="entry name" value="DED"/>
    <property type="match status" value="2"/>
</dbReference>
<evidence type="ECO:0000256" key="16">
    <source>
        <dbReference type="RuleBase" id="RU003971"/>
    </source>
</evidence>
<comment type="catalytic activity">
    <reaction evidence="13">
        <text>Strict requirement for Asp at position P1 and has a preferred cleavage sequence of (Leu/Asp/Val)-Glu-Thr-Asp-|-(Gly/Ser/Ala).</text>
        <dbReference type="EC" id="3.4.22.61"/>
    </reaction>
</comment>
<dbReference type="GO" id="GO:0004197">
    <property type="term" value="F:cysteine-type endopeptidase activity"/>
    <property type="evidence" value="ECO:0007669"/>
    <property type="project" value="InterPro"/>
</dbReference>
<dbReference type="InterPro" id="IPR011600">
    <property type="entry name" value="Pept_C14_caspase"/>
</dbReference>
<dbReference type="GO" id="GO:0032991">
    <property type="term" value="C:protein-containing complex"/>
    <property type="evidence" value="ECO:0007669"/>
    <property type="project" value="UniProtKB-ARBA"/>
</dbReference>
<feature type="domain" description="Caspase family p10" evidence="19">
    <location>
        <begin position="509"/>
        <end position="599"/>
    </location>
</feature>
<dbReference type="PROSITE" id="PS50168">
    <property type="entry name" value="DED"/>
    <property type="match status" value="2"/>
</dbReference>
<dbReference type="GO" id="GO:0005634">
    <property type="term" value="C:nucleus"/>
    <property type="evidence" value="ECO:0007669"/>
    <property type="project" value="UniProtKB-SubCell"/>
</dbReference>
<keyword evidence="5" id="KW-0597">Phosphoprotein</keyword>
<dbReference type="Pfam" id="PF00656">
    <property type="entry name" value="Peptidase_C14"/>
    <property type="match status" value="1"/>
</dbReference>
<dbReference type="Gene3D" id="3.40.50.1460">
    <property type="match status" value="1"/>
</dbReference>
<keyword evidence="22" id="KW-1185">Reference proteome</keyword>
<feature type="region of interest" description="Disordered" evidence="17">
    <location>
        <begin position="211"/>
        <end position="254"/>
    </location>
</feature>
<dbReference type="GO" id="GO:0005737">
    <property type="term" value="C:cytoplasm"/>
    <property type="evidence" value="ECO:0007669"/>
    <property type="project" value="UniProtKB-SubCell"/>
</dbReference>
<evidence type="ECO:0000256" key="1">
    <source>
        <dbReference type="ARBA" id="ARBA00004123"/>
    </source>
</evidence>
<dbReference type="Gene3D" id="1.10.533.10">
    <property type="entry name" value="Death Domain, Fas"/>
    <property type="match status" value="2"/>
</dbReference>
<proteinExistence type="inferred from homology"/>
<dbReference type="AlphaFoldDB" id="A0A8J9Z8X1"/>
<dbReference type="InterPro" id="IPR001875">
    <property type="entry name" value="DED_dom"/>
</dbReference>
<dbReference type="PRINTS" id="PR00376">
    <property type="entry name" value="IL1BCENZYME"/>
</dbReference>
<comment type="similarity">
    <text evidence="3 16">Belongs to the peptidase C14A family.</text>
</comment>
<evidence type="ECO:0000256" key="3">
    <source>
        <dbReference type="ARBA" id="ARBA00010134"/>
    </source>
</evidence>
<evidence type="ECO:0000256" key="2">
    <source>
        <dbReference type="ARBA" id="ARBA00004496"/>
    </source>
</evidence>
<keyword evidence="12" id="KW-0539">Nucleus</keyword>
<sequence length="619" mass="69312">MKDSILHKNKKESKMAGLPSTGLATDAVDPNFTFRRALKDIDDDLTSGDIASLKFLCRDFIPAAKLENAKGSLDVFRHLENKGLLGQNNLMFLTELLYRIQRADLLRKLSWRPEQVSREIGRGRALLNPFRVMLLEVSEELTNRDFDDMKFMAAAYISRNKLETVDSFLSLAIALEQGMYLSSDNVQVLHELLQTHERPDLKNIVQNYEASIPSRSGGGKGSPDEGFPPSPMKGDSTPQHRPPGPEPVQRQQQNPVNQEANLVAMTQNMMGPAQQGYQQMMQTELMQQAGRVPDSQARQTARVADQQPPDPAQEVPAGLGPAPADLQAIIQRELELKLEQERARQREEMPCYGMEHNPRGLAVIVNNKQFFHDNRNPNSKQRLENREGTNVDRDNLIYIFNKLGFEVTPQENLTHDQLINLFTQVRHADHRNYDCFAACILSHGSQGQVYGSDSVPVSIRDLAEEIKSTKCPSLSGKPKLFFIQACQGRSEQRGISDIRTDASDGLEAFQETIPNEADFLLSYSTIPGYVSYRSKTQGSWFVTKLVETLDNMGNRHDLLSILIKVNEEVGKAIARKGGGQFKQSPAPVATLRKKIFFSFLREGRKPQVIPGVAATNTAV</sequence>
<dbReference type="GO" id="GO:0042981">
    <property type="term" value="P:regulation of apoptotic process"/>
    <property type="evidence" value="ECO:0007669"/>
    <property type="project" value="InterPro"/>
</dbReference>
<evidence type="ECO:0000259" key="19">
    <source>
        <dbReference type="PROSITE" id="PS50207"/>
    </source>
</evidence>
<dbReference type="PANTHER" id="PTHR48169">
    <property type="entry name" value="DED DOMAIN-CONTAINING PROTEIN"/>
    <property type="match status" value="1"/>
</dbReference>
<feature type="region of interest" description="Disordered" evidence="17">
    <location>
        <begin position="291"/>
        <end position="315"/>
    </location>
</feature>
<dbReference type="InterPro" id="IPR033139">
    <property type="entry name" value="Caspase_cys_AS"/>
</dbReference>
<dbReference type="InterPro" id="IPR011029">
    <property type="entry name" value="DEATH-like_dom_sf"/>
</dbReference>
<dbReference type="EC" id="3.4.22.61" evidence="14"/>
<name>A0A8J9Z8X1_BRALA</name>